<dbReference type="PANTHER" id="PTHR11439">
    <property type="entry name" value="GAG-POL-RELATED RETROTRANSPOSON"/>
    <property type="match status" value="1"/>
</dbReference>
<dbReference type="OrthoDB" id="1303689at2759"/>
<proteinExistence type="predicted"/>
<dbReference type="InParanoid" id="A0A1U8Q7R7"/>
<gene>
    <name evidence="3" type="primary">LOC109115270</name>
</gene>
<name>A0A1U8Q7R7_NELNU</name>
<keyword evidence="2" id="KW-1185">Reference proteome</keyword>
<dbReference type="InterPro" id="IPR013103">
    <property type="entry name" value="RVT_2"/>
</dbReference>
<dbReference type="KEGG" id="nnu:109115270"/>
<dbReference type="OMA" id="MTHEVFE"/>
<dbReference type="PANTHER" id="PTHR11439:SF463">
    <property type="entry name" value="REVERSE TRANSCRIPTASE TY1_COPIA-TYPE DOMAIN-CONTAINING PROTEIN"/>
    <property type="match status" value="1"/>
</dbReference>
<sequence>MRSHVHVSPCHEAKFSFINIVVTGDDITGISQLKSFLAFEFEIKDLGEFRYFLGIEFARSKKGIFLSQRKYVIDLLREVGKLGCKPVETPIDPIHMLNSIEEEILLDRGMLIGQGPSMIEDLHLVTVPRLEAIVVFWRSKKQSVLARSSAEAKYRVMTHEVFELLWLKTLLTKMGIQANVPMGIYCDNQVLI</sequence>
<reference evidence="3" key="1">
    <citation type="submission" date="2025-08" db="UniProtKB">
        <authorList>
            <consortium name="RefSeq"/>
        </authorList>
    </citation>
    <scope>IDENTIFICATION</scope>
</reference>
<dbReference type="AlphaFoldDB" id="A0A1U8Q7R7"/>
<feature type="domain" description="Reverse transcriptase Ty1/copia-type" evidence="1">
    <location>
        <begin position="19"/>
        <end position="91"/>
    </location>
</feature>
<evidence type="ECO:0000259" key="1">
    <source>
        <dbReference type="Pfam" id="PF07727"/>
    </source>
</evidence>
<accession>A0A1U8Q7R7</accession>
<evidence type="ECO:0000313" key="2">
    <source>
        <dbReference type="Proteomes" id="UP000189703"/>
    </source>
</evidence>
<dbReference type="Proteomes" id="UP000189703">
    <property type="component" value="Unplaced"/>
</dbReference>
<protein>
    <submittedName>
        <fullName evidence="3">Uncharacterized protein LOC109115270</fullName>
    </submittedName>
</protein>
<evidence type="ECO:0000313" key="3">
    <source>
        <dbReference type="RefSeq" id="XP_019054647.1"/>
    </source>
</evidence>
<organism evidence="2 3">
    <name type="scientific">Nelumbo nucifera</name>
    <name type="common">Sacred lotus</name>
    <dbReference type="NCBI Taxonomy" id="4432"/>
    <lineage>
        <taxon>Eukaryota</taxon>
        <taxon>Viridiplantae</taxon>
        <taxon>Streptophyta</taxon>
        <taxon>Embryophyta</taxon>
        <taxon>Tracheophyta</taxon>
        <taxon>Spermatophyta</taxon>
        <taxon>Magnoliopsida</taxon>
        <taxon>Proteales</taxon>
        <taxon>Nelumbonaceae</taxon>
        <taxon>Nelumbo</taxon>
    </lineage>
</organism>
<dbReference type="Pfam" id="PF07727">
    <property type="entry name" value="RVT_2"/>
    <property type="match status" value="1"/>
</dbReference>
<dbReference type="GeneID" id="109115270"/>
<dbReference type="RefSeq" id="XP_019054647.1">
    <property type="nucleotide sequence ID" value="XM_019199102.1"/>
</dbReference>